<name>A0A068TLB6_COFCA</name>
<keyword evidence="7" id="KW-1185">Reference proteome</keyword>
<gene>
    <name evidence="6" type="ORF">GSCOC_T00013869001</name>
</gene>
<keyword evidence="3" id="KW-0378">Hydrolase</keyword>
<reference evidence="7" key="1">
    <citation type="journal article" date="2014" name="Science">
        <title>The coffee genome provides insight into the convergent evolution of caffeine biosynthesis.</title>
        <authorList>
            <person name="Denoeud F."/>
            <person name="Carretero-Paulet L."/>
            <person name="Dereeper A."/>
            <person name="Droc G."/>
            <person name="Guyot R."/>
            <person name="Pietrella M."/>
            <person name="Zheng C."/>
            <person name="Alberti A."/>
            <person name="Anthony F."/>
            <person name="Aprea G."/>
            <person name="Aury J.M."/>
            <person name="Bento P."/>
            <person name="Bernard M."/>
            <person name="Bocs S."/>
            <person name="Campa C."/>
            <person name="Cenci A."/>
            <person name="Combes M.C."/>
            <person name="Crouzillat D."/>
            <person name="Da Silva C."/>
            <person name="Daddiego L."/>
            <person name="De Bellis F."/>
            <person name="Dussert S."/>
            <person name="Garsmeur O."/>
            <person name="Gayraud T."/>
            <person name="Guignon V."/>
            <person name="Jahn K."/>
            <person name="Jamilloux V."/>
            <person name="Joet T."/>
            <person name="Labadie K."/>
            <person name="Lan T."/>
            <person name="Leclercq J."/>
            <person name="Lepelley M."/>
            <person name="Leroy T."/>
            <person name="Li L.T."/>
            <person name="Librado P."/>
            <person name="Lopez L."/>
            <person name="Munoz A."/>
            <person name="Noel B."/>
            <person name="Pallavicini A."/>
            <person name="Perrotta G."/>
            <person name="Poncet V."/>
            <person name="Pot D."/>
            <person name="Priyono X."/>
            <person name="Rigoreau M."/>
            <person name="Rouard M."/>
            <person name="Rozas J."/>
            <person name="Tranchant-Dubreuil C."/>
            <person name="VanBuren R."/>
            <person name="Zhang Q."/>
            <person name="Andrade A.C."/>
            <person name="Argout X."/>
            <person name="Bertrand B."/>
            <person name="de Kochko A."/>
            <person name="Graziosi G."/>
            <person name="Henry R.J."/>
            <person name="Jayarama X."/>
            <person name="Ming R."/>
            <person name="Nagai C."/>
            <person name="Rounsley S."/>
            <person name="Sankoff D."/>
            <person name="Giuliano G."/>
            <person name="Albert V.A."/>
            <person name="Wincker P."/>
            <person name="Lashermes P."/>
        </authorList>
    </citation>
    <scope>NUCLEOTIDE SEQUENCE [LARGE SCALE GENOMIC DNA]</scope>
    <source>
        <strain evidence="7">cv. DH200-94</strain>
    </source>
</reference>
<dbReference type="Pfam" id="PF00657">
    <property type="entry name" value="Lipase_GDSL"/>
    <property type="match status" value="1"/>
</dbReference>
<feature type="chain" id="PRO_5001656844" evidence="5">
    <location>
        <begin position="22"/>
        <end position="385"/>
    </location>
</feature>
<dbReference type="Gene3D" id="3.40.50.1110">
    <property type="entry name" value="SGNH hydrolase"/>
    <property type="match status" value="1"/>
</dbReference>
<evidence type="ECO:0000256" key="4">
    <source>
        <dbReference type="ARBA" id="ARBA00023180"/>
    </source>
</evidence>
<keyword evidence="2 5" id="KW-0732">Signal</keyword>
<evidence type="ECO:0000313" key="7">
    <source>
        <dbReference type="Proteomes" id="UP000295252"/>
    </source>
</evidence>
<dbReference type="PANTHER" id="PTHR22835">
    <property type="entry name" value="ZINC FINGER FYVE DOMAIN CONTAINING PROTEIN"/>
    <property type="match status" value="1"/>
</dbReference>
<dbReference type="EMBL" id="HG739085">
    <property type="protein sequence ID" value="CDO96752.1"/>
    <property type="molecule type" value="Genomic_DNA"/>
</dbReference>
<comment type="similarity">
    <text evidence="1">Belongs to the 'GDSL' lipolytic enzyme family.</text>
</comment>
<dbReference type="FunCoup" id="A0A068TLB6">
    <property type="interactions" value="248"/>
</dbReference>
<feature type="signal peptide" evidence="5">
    <location>
        <begin position="1"/>
        <end position="21"/>
    </location>
</feature>
<dbReference type="Proteomes" id="UP000295252">
    <property type="component" value="Chromosome IV"/>
</dbReference>
<dbReference type="InterPro" id="IPR036514">
    <property type="entry name" value="SGNH_hydro_sf"/>
</dbReference>
<dbReference type="InterPro" id="IPR001087">
    <property type="entry name" value="GDSL"/>
</dbReference>
<evidence type="ECO:0000256" key="1">
    <source>
        <dbReference type="ARBA" id="ARBA00008668"/>
    </source>
</evidence>
<dbReference type="AlphaFoldDB" id="A0A068TLB6"/>
<evidence type="ECO:0000256" key="3">
    <source>
        <dbReference type="ARBA" id="ARBA00022801"/>
    </source>
</evidence>
<dbReference type="PhylomeDB" id="A0A068TLB6"/>
<evidence type="ECO:0000256" key="5">
    <source>
        <dbReference type="SAM" id="SignalP"/>
    </source>
</evidence>
<evidence type="ECO:0000313" key="6">
    <source>
        <dbReference type="EMBL" id="CDO96752.1"/>
    </source>
</evidence>
<dbReference type="OMA" id="IPAMAFP"/>
<dbReference type="STRING" id="49390.A0A068TLB6"/>
<dbReference type="InParanoid" id="A0A068TLB6"/>
<accession>A0A068TLB6</accession>
<proteinExistence type="inferred from homology"/>
<organism evidence="6 7">
    <name type="scientific">Coffea canephora</name>
    <name type="common">Robusta coffee</name>
    <dbReference type="NCBI Taxonomy" id="49390"/>
    <lineage>
        <taxon>Eukaryota</taxon>
        <taxon>Viridiplantae</taxon>
        <taxon>Streptophyta</taxon>
        <taxon>Embryophyta</taxon>
        <taxon>Tracheophyta</taxon>
        <taxon>Spermatophyta</taxon>
        <taxon>Magnoliopsida</taxon>
        <taxon>eudicotyledons</taxon>
        <taxon>Gunneridae</taxon>
        <taxon>Pentapetalae</taxon>
        <taxon>asterids</taxon>
        <taxon>lamiids</taxon>
        <taxon>Gentianales</taxon>
        <taxon>Rubiaceae</taxon>
        <taxon>Ixoroideae</taxon>
        <taxon>Gardenieae complex</taxon>
        <taxon>Bertiereae - Coffeeae clade</taxon>
        <taxon>Coffeeae</taxon>
        <taxon>Coffea</taxon>
    </lineage>
</organism>
<dbReference type="InterPro" id="IPR035669">
    <property type="entry name" value="SGNH_plant_lipase-like"/>
</dbReference>
<dbReference type="Gramene" id="CDO96752">
    <property type="protein sequence ID" value="CDO96752"/>
    <property type="gene ID" value="GSCOC_T00013869001"/>
</dbReference>
<evidence type="ECO:0000256" key="2">
    <source>
        <dbReference type="ARBA" id="ARBA00022729"/>
    </source>
</evidence>
<dbReference type="OrthoDB" id="1600564at2759"/>
<sequence length="385" mass="42077">MTKPYLCIILFILMIVSQSASECYTSMFSFGDSLSDNGNLLGFSSPKTIHQGRPPNGETYFGQPTGRCCDGRLIVDMIAQNFGLPIPPPYVSIRNAKSSRDFYAGVNFAVAGAKALDPSFFDERGISESVTNFTLRVQLDWFRDLLPSLCGTKANCMQYLQSSLTVMGEIGGNDYNHALLQGRSIEEVKTFVPAVVGAISSAITDMIRLGAANFIVPGNLPLGCLAAYLTYFQNSNRDYDYDYDEAPGCINWLNDFAKHHNEVLQIELNRIRELHPHVTIIYADYYNSAIRFYRWPKEFGFTGGTLSACCGAGGPYNFDSSVGCGDPPTTGCADPSAYVCWDGLHLTEAANRLIVKGLFEGSYSAPPIKLICAKIPSGGGLSHQK</sequence>
<protein>
    <submittedName>
        <fullName evidence="6">Uncharacterized protein</fullName>
    </submittedName>
</protein>
<dbReference type="SUPFAM" id="SSF52266">
    <property type="entry name" value="SGNH hydrolase"/>
    <property type="match status" value="1"/>
</dbReference>
<dbReference type="GO" id="GO:0016788">
    <property type="term" value="F:hydrolase activity, acting on ester bonds"/>
    <property type="evidence" value="ECO:0007669"/>
    <property type="project" value="InterPro"/>
</dbReference>
<dbReference type="CDD" id="cd01837">
    <property type="entry name" value="SGNH_plant_lipase_like"/>
    <property type="match status" value="1"/>
</dbReference>
<keyword evidence="4" id="KW-0325">Glycoprotein</keyword>
<dbReference type="PANTHER" id="PTHR22835:SF683">
    <property type="entry name" value="OS05G0506800 PROTEIN"/>
    <property type="match status" value="1"/>
</dbReference>